<comment type="caution">
    <text evidence="1">The sequence shown here is derived from an EMBL/GenBank/DDBJ whole genome shotgun (WGS) entry which is preliminary data.</text>
</comment>
<reference evidence="1" key="1">
    <citation type="journal article" date="2015" name="Nature">
        <title>Complex archaea that bridge the gap between prokaryotes and eukaryotes.</title>
        <authorList>
            <person name="Spang A."/>
            <person name="Saw J.H."/>
            <person name="Jorgensen S.L."/>
            <person name="Zaremba-Niedzwiedzka K."/>
            <person name="Martijn J."/>
            <person name="Lind A.E."/>
            <person name="van Eijk R."/>
            <person name="Schleper C."/>
            <person name="Guy L."/>
            <person name="Ettema T.J."/>
        </authorList>
    </citation>
    <scope>NUCLEOTIDE SEQUENCE</scope>
</reference>
<organism evidence="1">
    <name type="scientific">marine sediment metagenome</name>
    <dbReference type="NCBI Taxonomy" id="412755"/>
    <lineage>
        <taxon>unclassified sequences</taxon>
        <taxon>metagenomes</taxon>
        <taxon>ecological metagenomes</taxon>
    </lineage>
</organism>
<dbReference type="EMBL" id="LAZR01042179">
    <property type="protein sequence ID" value="KKL10157.1"/>
    <property type="molecule type" value="Genomic_DNA"/>
</dbReference>
<name>A0A0F9B8L0_9ZZZZ</name>
<feature type="non-terminal residue" evidence="1">
    <location>
        <position position="479"/>
    </location>
</feature>
<dbReference type="AlphaFoldDB" id="A0A0F9B8L0"/>
<proteinExistence type="predicted"/>
<sequence>LGETSATFDKNPVSAVYNSGDALNISVYYEDTLKSVGLSGADLYIFVNSRSNPYSTTIYDYGDGNYNITIDFADNIFNGYGPFNLITDVNKTNYQNQTSTPISIDILGETSATFDKNPVSAVYNSGDALNISVYYEDTLKSVGLSGADLYIFVNSRSNPYSTTIYDYGDGNYNITIDFADNIFNGYGPFNLIIDVNKTNYQNQTSTPISIDILGETSATFDKNPVSAVYNSGDALNISVYYEDTLKSVGLSGADLYIFVNSRSNPYSTTIYDYGDGNYNITIDFADNIFNGYGPFNLIIDVNKSNYQNQTSTPISIDILGETSATFDKNPVNSFYNSGDALNISVYYEDTLKSVGLSGADLYIFVNSRSNPYSTTIYDYGDGNYNITIDFADNIFNGYGPFNLIIDVNKTYYYNQTSTPISIDILGETSATFDKNPVSAVYNSGDALNISVYYEDTLKSVGLSGADLYIFVNSRSNPYS</sequence>
<gene>
    <name evidence="1" type="ORF">LCGC14_2558650</name>
</gene>
<protein>
    <submittedName>
        <fullName evidence="1">Uncharacterized protein</fullName>
    </submittedName>
</protein>
<evidence type="ECO:0000313" key="1">
    <source>
        <dbReference type="EMBL" id="KKL10157.1"/>
    </source>
</evidence>
<feature type="non-terminal residue" evidence="1">
    <location>
        <position position="1"/>
    </location>
</feature>
<accession>A0A0F9B8L0</accession>